<dbReference type="InterPro" id="IPR016181">
    <property type="entry name" value="Acyl_CoA_acyltransferase"/>
</dbReference>
<evidence type="ECO:0000313" key="4">
    <source>
        <dbReference type="EMBL" id="MBH9579026.1"/>
    </source>
</evidence>
<comment type="caution">
    <text evidence="4">The sequence shown here is derived from an EMBL/GenBank/DDBJ whole genome shotgun (WGS) entry which is preliminary data.</text>
</comment>
<evidence type="ECO:0000256" key="2">
    <source>
        <dbReference type="ARBA" id="ARBA00023315"/>
    </source>
</evidence>
<dbReference type="PANTHER" id="PTHR43877:SF2">
    <property type="entry name" value="AMINOALKYLPHOSPHONATE N-ACETYLTRANSFERASE-RELATED"/>
    <property type="match status" value="1"/>
</dbReference>
<dbReference type="InterPro" id="IPR050832">
    <property type="entry name" value="Bact_Acetyltransf"/>
</dbReference>
<name>A0A931J685_9BURK</name>
<sequence length="177" mass="19536">MDLIRPARAVDAPLLAALGAQVFFDTYATDGVNLAIAREVAEFFTPERFLALLQEPTVELLVLARGEGLLGFAQSQLGLTHRLLPPGRPAELQRLYLQRRCHGQGLGARLLRAAEAGVAARGAELLWLDAWVHNQQARAFYAAQGYAELGADVYRYEEDVHETRIYARGLGPENRTP</sequence>
<evidence type="ECO:0000259" key="3">
    <source>
        <dbReference type="PROSITE" id="PS51186"/>
    </source>
</evidence>
<dbReference type="InterPro" id="IPR000182">
    <property type="entry name" value="GNAT_dom"/>
</dbReference>
<dbReference type="CDD" id="cd04301">
    <property type="entry name" value="NAT_SF"/>
    <property type="match status" value="1"/>
</dbReference>
<feature type="domain" description="N-acetyltransferase" evidence="3">
    <location>
        <begin position="2"/>
        <end position="171"/>
    </location>
</feature>
<proteinExistence type="predicted"/>
<dbReference type="EMBL" id="JAEDAK010000017">
    <property type="protein sequence ID" value="MBH9579026.1"/>
    <property type="molecule type" value="Genomic_DNA"/>
</dbReference>
<dbReference type="RefSeq" id="WP_198112796.1">
    <property type="nucleotide sequence ID" value="NZ_JAEDAK010000017.1"/>
</dbReference>
<evidence type="ECO:0000313" key="5">
    <source>
        <dbReference type="Proteomes" id="UP000613266"/>
    </source>
</evidence>
<dbReference type="Gene3D" id="3.40.630.30">
    <property type="match status" value="1"/>
</dbReference>
<dbReference type="PANTHER" id="PTHR43877">
    <property type="entry name" value="AMINOALKYLPHOSPHONATE N-ACETYLTRANSFERASE-RELATED-RELATED"/>
    <property type="match status" value="1"/>
</dbReference>
<dbReference type="GO" id="GO:0016747">
    <property type="term" value="F:acyltransferase activity, transferring groups other than amino-acyl groups"/>
    <property type="evidence" value="ECO:0007669"/>
    <property type="project" value="InterPro"/>
</dbReference>
<keyword evidence="2" id="KW-0012">Acyltransferase</keyword>
<protein>
    <submittedName>
        <fullName evidence="4">GNAT family N-acetyltransferase</fullName>
    </submittedName>
</protein>
<organism evidence="4 5">
    <name type="scientific">Inhella proteolytica</name>
    <dbReference type="NCBI Taxonomy" id="2795029"/>
    <lineage>
        <taxon>Bacteria</taxon>
        <taxon>Pseudomonadati</taxon>
        <taxon>Pseudomonadota</taxon>
        <taxon>Betaproteobacteria</taxon>
        <taxon>Burkholderiales</taxon>
        <taxon>Sphaerotilaceae</taxon>
        <taxon>Inhella</taxon>
    </lineage>
</organism>
<dbReference type="SUPFAM" id="SSF55729">
    <property type="entry name" value="Acyl-CoA N-acyltransferases (Nat)"/>
    <property type="match status" value="1"/>
</dbReference>
<dbReference type="PROSITE" id="PS51186">
    <property type="entry name" value="GNAT"/>
    <property type="match status" value="1"/>
</dbReference>
<keyword evidence="1" id="KW-0808">Transferase</keyword>
<dbReference type="Pfam" id="PF00583">
    <property type="entry name" value="Acetyltransf_1"/>
    <property type="match status" value="1"/>
</dbReference>
<gene>
    <name evidence="4" type="ORF">I7X39_19215</name>
</gene>
<dbReference type="Proteomes" id="UP000613266">
    <property type="component" value="Unassembled WGS sequence"/>
</dbReference>
<reference evidence="4" key="1">
    <citation type="submission" date="2020-12" db="EMBL/GenBank/DDBJ databases">
        <title>The genome sequence of Inhella sp. 1Y17.</title>
        <authorList>
            <person name="Liu Y."/>
        </authorList>
    </citation>
    <scope>NUCLEOTIDE SEQUENCE</scope>
    <source>
        <strain evidence="4">1Y17</strain>
    </source>
</reference>
<accession>A0A931J685</accession>
<keyword evidence="5" id="KW-1185">Reference proteome</keyword>
<evidence type="ECO:0000256" key="1">
    <source>
        <dbReference type="ARBA" id="ARBA00022679"/>
    </source>
</evidence>
<dbReference type="AlphaFoldDB" id="A0A931J685"/>